<dbReference type="GO" id="GO:0016042">
    <property type="term" value="P:lipid catabolic process"/>
    <property type="evidence" value="ECO:0007669"/>
    <property type="project" value="UniProtKB-UniRule"/>
</dbReference>
<keyword evidence="4 5" id="KW-0443">Lipid metabolism</keyword>
<evidence type="ECO:0000256" key="4">
    <source>
        <dbReference type="ARBA" id="ARBA00023098"/>
    </source>
</evidence>
<feature type="domain" description="PNPLA" evidence="6">
    <location>
        <begin position="7"/>
        <end position="165"/>
    </location>
</feature>
<dbReference type="SUPFAM" id="SSF52151">
    <property type="entry name" value="FabD/lysophospholipase-like"/>
    <property type="match status" value="1"/>
</dbReference>
<accession>A0A8J3AHE7</accession>
<evidence type="ECO:0000256" key="2">
    <source>
        <dbReference type="ARBA" id="ARBA00022801"/>
    </source>
</evidence>
<feature type="short sequence motif" description="DGA/G" evidence="5">
    <location>
        <begin position="152"/>
        <end position="154"/>
    </location>
</feature>
<evidence type="ECO:0000256" key="5">
    <source>
        <dbReference type="PROSITE-ProRule" id="PRU01161"/>
    </source>
</evidence>
<dbReference type="AlphaFoldDB" id="A0A8J3AHE7"/>
<dbReference type="InterPro" id="IPR001423">
    <property type="entry name" value="LysoPLipase_patatin_CS"/>
</dbReference>
<dbReference type="GO" id="GO:0046470">
    <property type="term" value="P:phosphatidylcholine metabolic process"/>
    <property type="evidence" value="ECO:0007669"/>
    <property type="project" value="InterPro"/>
</dbReference>
<organism evidence="7 8">
    <name type="scientific">Gottfriedia solisilvae</name>
    <dbReference type="NCBI Taxonomy" id="1516104"/>
    <lineage>
        <taxon>Bacteria</taxon>
        <taxon>Bacillati</taxon>
        <taxon>Bacillota</taxon>
        <taxon>Bacilli</taxon>
        <taxon>Bacillales</taxon>
        <taxon>Bacillaceae</taxon>
        <taxon>Gottfriedia</taxon>
    </lineage>
</organism>
<dbReference type="GO" id="GO:0004622">
    <property type="term" value="F:phosphatidylcholine lysophospholipase activity"/>
    <property type="evidence" value="ECO:0007669"/>
    <property type="project" value="InterPro"/>
</dbReference>
<dbReference type="PROSITE" id="PS51635">
    <property type="entry name" value="PNPLA"/>
    <property type="match status" value="1"/>
</dbReference>
<feature type="active site" description="Nucleophile" evidence="5">
    <location>
        <position position="40"/>
    </location>
</feature>
<keyword evidence="2 5" id="KW-0378">Hydrolase</keyword>
<dbReference type="InterPro" id="IPR002641">
    <property type="entry name" value="PNPLA_dom"/>
</dbReference>
<gene>
    <name evidence="7" type="ORF">GCM10007380_23040</name>
</gene>
<comment type="caution">
    <text evidence="7">The sequence shown here is derived from an EMBL/GenBank/DDBJ whole genome shotgun (WGS) entry which is preliminary data.</text>
</comment>
<reference evidence="8" key="1">
    <citation type="journal article" date="2019" name="Int. J. Syst. Evol. Microbiol.">
        <title>The Global Catalogue of Microorganisms (GCM) 10K type strain sequencing project: providing services to taxonomists for standard genome sequencing and annotation.</title>
        <authorList>
            <consortium name="The Broad Institute Genomics Platform"/>
            <consortium name="The Broad Institute Genome Sequencing Center for Infectious Disease"/>
            <person name="Wu L."/>
            <person name="Ma J."/>
        </authorList>
    </citation>
    <scope>NUCLEOTIDE SEQUENCE [LARGE SCALE GENOMIC DNA]</scope>
    <source>
        <strain evidence="8">CGMCC 1.14993</strain>
    </source>
</reference>
<dbReference type="RefSeq" id="WP_371870380.1">
    <property type="nucleotide sequence ID" value="NZ_BMHB01000001.1"/>
</dbReference>
<evidence type="ECO:0000256" key="1">
    <source>
        <dbReference type="ARBA" id="ARBA00006636"/>
    </source>
</evidence>
<evidence type="ECO:0000313" key="8">
    <source>
        <dbReference type="Proteomes" id="UP000626244"/>
    </source>
</evidence>
<comment type="similarity">
    <text evidence="1">Belongs to the NTE family.</text>
</comment>
<dbReference type="Pfam" id="PF01734">
    <property type="entry name" value="Patatin"/>
    <property type="match status" value="1"/>
</dbReference>
<dbReference type="PROSITE" id="PS01237">
    <property type="entry name" value="UPF0028"/>
    <property type="match status" value="1"/>
</dbReference>
<evidence type="ECO:0000259" key="6">
    <source>
        <dbReference type="PROSITE" id="PS51635"/>
    </source>
</evidence>
<evidence type="ECO:0000313" key="7">
    <source>
        <dbReference type="EMBL" id="GGI14458.1"/>
    </source>
</evidence>
<dbReference type="InterPro" id="IPR050301">
    <property type="entry name" value="NTE"/>
</dbReference>
<dbReference type="Proteomes" id="UP000626244">
    <property type="component" value="Unassembled WGS sequence"/>
</dbReference>
<proteinExistence type="inferred from homology"/>
<dbReference type="PANTHER" id="PTHR14226:SF76">
    <property type="entry name" value="NTE FAMILY PROTEIN RSSA"/>
    <property type="match status" value="1"/>
</dbReference>
<dbReference type="PANTHER" id="PTHR14226">
    <property type="entry name" value="NEUROPATHY TARGET ESTERASE/SWISS CHEESE D.MELANOGASTER"/>
    <property type="match status" value="1"/>
</dbReference>
<dbReference type="EMBL" id="BMHB01000001">
    <property type="protein sequence ID" value="GGI14458.1"/>
    <property type="molecule type" value="Genomic_DNA"/>
</dbReference>
<keyword evidence="3 5" id="KW-0442">Lipid degradation</keyword>
<feature type="short sequence motif" description="GXSXG" evidence="5">
    <location>
        <begin position="38"/>
        <end position="42"/>
    </location>
</feature>
<dbReference type="Gene3D" id="3.40.1090.10">
    <property type="entry name" value="Cytosolic phospholipase A2 catalytic domain"/>
    <property type="match status" value="1"/>
</dbReference>
<name>A0A8J3AHE7_9BACI</name>
<evidence type="ECO:0000256" key="3">
    <source>
        <dbReference type="ARBA" id="ARBA00022963"/>
    </source>
</evidence>
<protein>
    <submittedName>
        <fullName evidence="7">Esterase</fullName>
    </submittedName>
</protein>
<feature type="active site" description="Proton acceptor" evidence="5">
    <location>
        <position position="152"/>
    </location>
</feature>
<keyword evidence="8" id="KW-1185">Reference proteome</keyword>
<sequence>MNPKIGIALGSGGARGFAHIGVISVLKKHNIPIDYIAGSSMGALVAVLYGAGSNIDRLYKIAKVFKSKYYIDYVVPKMGLISGNRAKELIRALSYGRKIEDLDLPIAVIATDLLTGEKIIFREGDIATAVRGSISIPGIFVPEPWNGRLLVDGGVIDRIPVSVVKDMGAEFIIGVDVSPIKVSGEVSTIYDVIMQSIEIMQHELVRNRETVSNVMIRPNLDHFNSRNFTDLENIIQTGEEETEKMIPEIIHQIEQWKEKYSGEKDQDT</sequence>
<dbReference type="InterPro" id="IPR016035">
    <property type="entry name" value="Acyl_Trfase/lysoPLipase"/>
</dbReference>
<comment type="caution">
    <text evidence="5">Lacks conserved residue(s) required for the propagation of feature annotation.</text>
</comment>